<dbReference type="GO" id="GO:0046872">
    <property type="term" value="F:metal ion binding"/>
    <property type="evidence" value="ECO:0007669"/>
    <property type="project" value="UniProtKB-UniRule"/>
</dbReference>
<dbReference type="Gene3D" id="3.40.1390.30">
    <property type="entry name" value="NIF3 (NGG1p interacting factor 3)-like"/>
    <property type="match status" value="1"/>
</dbReference>
<keyword evidence="4 5" id="KW-0479">Metal-binding</keyword>
<dbReference type="GO" id="GO:0005737">
    <property type="term" value="C:cytoplasm"/>
    <property type="evidence" value="ECO:0007669"/>
    <property type="project" value="TreeGrafter"/>
</dbReference>
<dbReference type="NCBIfam" id="TIGR00486">
    <property type="entry name" value="YbgI_SA1388"/>
    <property type="match status" value="1"/>
</dbReference>
<protein>
    <recommendedName>
        <fullName evidence="3 5">GTP cyclohydrolase 1 type 2 homolog</fullName>
    </recommendedName>
</protein>
<dbReference type="Pfam" id="PF01784">
    <property type="entry name" value="DUF34_NIF3"/>
    <property type="match status" value="1"/>
</dbReference>
<evidence type="ECO:0000256" key="2">
    <source>
        <dbReference type="ARBA" id="ARBA00011643"/>
    </source>
</evidence>
<organism evidence="7 8">
    <name type="scientific">Hymenobacter gelipurpurascens</name>
    <dbReference type="NCBI Taxonomy" id="89968"/>
    <lineage>
        <taxon>Bacteria</taxon>
        <taxon>Pseudomonadati</taxon>
        <taxon>Bacteroidota</taxon>
        <taxon>Cytophagia</taxon>
        <taxon>Cytophagales</taxon>
        <taxon>Hymenobacteraceae</taxon>
        <taxon>Hymenobacter</taxon>
    </lineage>
</organism>
<evidence type="ECO:0000256" key="5">
    <source>
        <dbReference type="PIRNR" id="PIRNR037489"/>
    </source>
</evidence>
<evidence type="ECO:0000256" key="1">
    <source>
        <dbReference type="ARBA" id="ARBA00006964"/>
    </source>
</evidence>
<dbReference type="PANTHER" id="PTHR13799">
    <property type="entry name" value="NGG1 INTERACTING FACTOR 3"/>
    <property type="match status" value="1"/>
</dbReference>
<dbReference type="PANTHER" id="PTHR13799:SF14">
    <property type="entry name" value="GTP CYCLOHYDROLASE 1 TYPE 2 HOMOLOG"/>
    <property type="match status" value="1"/>
</dbReference>
<proteinExistence type="inferred from homology"/>
<feature type="binding site" evidence="6">
    <location>
        <position position="105"/>
    </location>
    <ligand>
        <name>a divalent metal cation</name>
        <dbReference type="ChEBI" id="CHEBI:60240"/>
        <label>1</label>
    </ligand>
</feature>
<dbReference type="Proteomes" id="UP000198131">
    <property type="component" value="Unassembled WGS sequence"/>
</dbReference>
<dbReference type="InterPro" id="IPR002678">
    <property type="entry name" value="DUF34/NIF3"/>
</dbReference>
<keyword evidence="8" id="KW-1185">Reference proteome</keyword>
<dbReference type="Gene3D" id="3.30.70.120">
    <property type="match status" value="1"/>
</dbReference>
<feature type="binding site" evidence="6">
    <location>
        <position position="328"/>
    </location>
    <ligand>
        <name>a divalent metal cation</name>
        <dbReference type="ChEBI" id="CHEBI:60240"/>
        <label>1</label>
    </ligand>
</feature>
<name>A0A212T7L6_9BACT</name>
<evidence type="ECO:0000313" key="7">
    <source>
        <dbReference type="EMBL" id="SNC62057.1"/>
    </source>
</evidence>
<evidence type="ECO:0000313" key="8">
    <source>
        <dbReference type="Proteomes" id="UP000198131"/>
    </source>
</evidence>
<dbReference type="EMBL" id="FYEW01000001">
    <property type="protein sequence ID" value="SNC62057.1"/>
    <property type="molecule type" value="Genomic_DNA"/>
</dbReference>
<evidence type="ECO:0000256" key="6">
    <source>
        <dbReference type="PIRSR" id="PIRSR602678-1"/>
    </source>
</evidence>
<accession>A0A212T7L6</accession>
<dbReference type="InterPro" id="IPR015867">
    <property type="entry name" value="N-reg_PII/ATP_PRibTrfase_C"/>
</dbReference>
<feature type="binding site" evidence="6">
    <location>
        <position position="66"/>
    </location>
    <ligand>
        <name>a divalent metal cation</name>
        <dbReference type="ChEBI" id="CHEBI:60240"/>
        <label>1</label>
    </ligand>
</feature>
<feature type="binding site" evidence="6">
    <location>
        <position position="67"/>
    </location>
    <ligand>
        <name>a divalent metal cation</name>
        <dbReference type="ChEBI" id="CHEBI:60240"/>
        <label>1</label>
    </ligand>
</feature>
<gene>
    <name evidence="7" type="ORF">SAMN06265337_0595</name>
</gene>
<evidence type="ECO:0000256" key="4">
    <source>
        <dbReference type="ARBA" id="ARBA00022723"/>
    </source>
</evidence>
<dbReference type="InterPro" id="IPR017221">
    <property type="entry name" value="DUF34/NIF3_bac"/>
</dbReference>
<dbReference type="PIRSF" id="PIRSF037489">
    <property type="entry name" value="UCP037489_NIF3_YqfO"/>
    <property type="match status" value="1"/>
</dbReference>
<dbReference type="RefSeq" id="WP_088841919.1">
    <property type="nucleotide sequence ID" value="NZ_FYEW01000001.1"/>
</dbReference>
<feature type="binding site" evidence="6">
    <location>
        <position position="332"/>
    </location>
    <ligand>
        <name>a divalent metal cation</name>
        <dbReference type="ChEBI" id="CHEBI:60240"/>
        <label>1</label>
    </ligand>
</feature>
<dbReference type="FunFam" id="3.40.1390.30:FF:000001">
    <property type="entry name" value="GTP cyclohydrolase 1 type 2"/>
    <property type="match status" value="1"/>
</dbReference>
<dbReference type="OrthoDB" id="9792792at2"/>
<dbReference type="AlphaFoldDB" id="A0A212T7L6"/>
<dbReference type="InterPro" id="IPR036069">
    <property type="entry name" value="DUF34/NIF3_sf"/>
</dbReference>
<comment type="subunit">
    <text evidence="2">Homohexamer.</text>
</comment>
<evidence type="ECO:0000256" key="3">
    <source>
        <dbReference type="ARBA" id="ARBA00022112"/>
    </source>
</evidence>
<reference evidence="8" key="1">
    <citation type="submission" date="2017-06" db="EMBL/GenBank/DDBJ databases">
        <authorList>
            <person name="Varghese N."/>
            <person name="Submissions S."/>
        </authorList>
    </citation>
    <scope>NUCLEOTIDE SEQUENCE [LARGE SCALE GENOMIC DNA]</scope>
    <source>
        <strain evidence="8">DSM 11116</strain>
    </source>
</reference>
<comment type="similarity">
    <text evidence="1 5">Belongs to the GTP cyclohydrolase I type 2/NIF3 family.</text>
</comment>
<dbReference type="SUPFAM" id="SSF102705">
    <property type="entry name" value="NIF3 (NGG1p interacting factor 3)-like"/>
    <property type="match status" value="1"/>
</dbReference>
<sequence length="367" mass="40193">MPVTVQELARVLERAAPLAYQESYDNAGLQCGNPQMEVRGVLIALDCTPAILDEALRRGCNVVVAHHPVVFKPLKRLTGANEVEQTIIKAIKNDIAIYAAHTNLDNVLHGVNRKLAEKLGLQNLQILDPKSGTLGKLVTYVPPAHTEVVLQALYQAGAGQIGQYSNCSFRMEGTGTFTPGAGTNPHTGTPLQPESTREERVEVLLPLHLQGAVLRALQQAHPYEEVAYELIRLENVHQDVGSGMVGDLTEEMSPQEFRRHLREALGVPVVKHTDFDQPIRRVALCGGAGSFLIGKARAAGAQAYVTGDLKYHEYFGAEGRLMLCDVGHFESEQFTGEIFRDLLTDNFGSTFALLTAETLTNPVRYDF</sequence>